<dbReference type="Proteomes" id="UP001140096">
    <property type="component" value="Unassembled WGS sequence"/>
</dbReference>
<evidence type="ECO:0000313" key="2">
    <source>
        <dbReference type="Proteomes" id="UP001140096"/>
    </source>
</evidence>
<reference evidence="1" key="1">
    <citation type="submission" date="2022-07" db="EMBL/GenBank/DDBJ databases">
        <title>Phylogenomic reconstructions and comparative analyses of Kickxellomycotina fungi.</title>
        <authorList>
            <person name="Reynolds N.K."/>
            <person name="Stajich J.E."/>
            <person name="Barry K."/>
            <person name="Grigoriev I.V."/>
            <person name="Crous P."/>
            <person name="Smith M.E."/>
        </authorList>
    </citation>
    <scope>NUCLEOTIDE SEQUENCE</scope>
    <source>
        <strain evidence="1">CBS 102833</strain>
    </source>
</reference>
<organism evidence="1 2">
    <name type="scientific">Coemansia furcata</name>
    <dbReference type="NCBI Taxonomy" id="417177"/>
    <lineage>
        <taxon>Eukaryota</taxon>
        <taxon>Fungi</taxon>
        <taxon>Fungi incertae sedis</taxon>
        <taxon>Zoopagomycota</taxon>
        <taxon>Kickxellomycotina</taxon>
        <taxon>Kickxellomycetes</taxon>
        <taxon>Kickxellales</taxon>
        <taxon>Kickxellaceae</taxon>
        <taxon>Coemansia</taxon>
    </lineage>
</organism>
<comment type="caution">
    <text evidence="1">The sequence shown here is derived from an EMBL/GenBank/DDBJ whole genome shotgun (WGS) entry which is preliminary data.</text>
</comment>
<evidence type="ECO:0000313" key="1">
    <source>
        <dbReference type="EMBL" id="KAJ2794865.1"/>
    </source>
</evidence>
<keyword evidence="2" id="KW-1185">Reference proteome</keyword>
<gene>
    <name evidence="1" type="ORF">H4S07_006640</name>
</gene>
<dbReference type="EMBL" id="JANBUP010004101">
    <property type="protein sequence ID" value="KAJ2794865.1"/>
    <property type="molecule type" value="Genomic_DNA"/>
</dbReference>
<proteinExistence type="predicted"/>
<name>A0ACC1KUJ7_9FUNG</name>
<feature type="non-terminal residue" evidence="1">
    <location>
        <position position="65"/>
    </location>
</feature>
<protein>
    <submittedName>
        <fullName evidence="1">Uncharacterized protein</fullName>
    </submittedName>
</protein>
<sequence length="65" mass="7079">RTKKTRAQIPAFTKEAAEGMMVVPVTFRDAWELCSVPSSMLCSDFAITEACQAATSTLLSRGFGY</sequence>
<accession>A0ACC1KUJ7</accession>
<feature type="non-terminal residue" evidence="1">
    <location>
        <position position="1"/>
    </location>
</feature>